<evidence type="ECO:0000259" key="1">
    <source>
        <dbReference type="Pfam" id="PF00535"/>
    </source>
</evidence>
<dbReference type="AlphaFoldDB" id="A0A833N4H1"/>
<accession>A0A833N4H1</accession>
<dbReference type="Gene3D" id="3.90.550.10">
    <property type="entry name" value="Spore Coat Polysaccharide Biosynthesis Protein SpsA, Chain A"/>
    <property type="match status" value="1"/>
</dbReference>
<dbReference type="Pfam" id="PF00535">
    <property type="entry name" value="Glycos_transf_2"/>
    <property type="match status" value="1"/>
</dbReference>
<dbReference type="Proteomes" id="UP000442694">
    <property type="component" value="Unassembled WGS sequence"/>
</dbReference>
<name>A0A833N4H1_9BACT</name>
<reference evidence="2 3" key="1">
    <citation type="submission" date="2019-10" db="EMBL/GenBank/DDBJ databases">
        <title>New genus of Silvanigrellaceae.</title>
        <authorList>
            <person name="Pitt A."/>
            <person name="Hahn M.W."/>
        </authorList>
    </citation>
    <scope>NUCLEOTIDE SEQUENCE [LARGE SCALE GENOMIC DNA]</scope>
    <source>
        <strain evidence="2 3">33A1-SZDP</strain>
    </source>
</reference>
<dbReference type="CDD" id="cd04179">
    <property type="entry name" value="DPM_DPG-synthase_like"/>
    <property type="match status" value="1"/>
</dbReference>
<dbReference type="InterPro" id="IPR001173">
    <property type="entry name" value="Glyco_trans_2-like"/>
</dbReference>
<protein>
    <submittedName>
        <fullName evidence="2">Glycosyltransferase</fullName>
    </submittedName>
</protein>
<sequence>MKLLSIIIPAYNEERFIKKVIDSVIEVNIDSLGYKKEIIIVDDGSIDNTYNIISSYKDIILIRQKNLGKGAAVQKGLSIAKGEYFLIQDADLEYNPKDYIILLSKLNENPNAVIYGSRILGCIRSNGFKFLPGKHKMQSFGPWLANLVLSLWTFLLYGKWITDTLTAYKIYKTSIIKNLVIKTKGFETDHELTAKLIKMKIKIHEVPIQYFPRSKAEGKKIKLSDGFVAILTLLRFRVSN</sequence>
<dbReference type="InterPro" id="IPR050256">
    <property type="entry name" value="Glycosyltransferase_2"/>
</dbReference>
<dbReference type="InterPro" id="IPR029044">
    <property type="entry name" value="Nucleotide-diphossugar_trans"/>
</dbReference>
<evidence type="ECO:0000313" key="3">
    <source>
        <dbReference type="Proteomes" id="UP000442694"/>
    </source>
</evidence>
<keyword evidence="2" id="KW-0808">Transferase</keyword>
<dbReference type="EMBL" id="WFLN01000010">
    <property type="protein sequence ID" value="KAB8028000.1"/>
    <property type="molecule type" value="Genomic_DNA"/>
</dbReference>
<feature type="domain" description="Glycosyltransferase 2-like" evidence="1">
    <location>
        <begin position="5"/>
        <end position="121"/>
    </location>
</feature>
<dbReference type="GO" id="GO:0016740">
    <property type="term" value="F:transferase activity"/>
    <property type="evidence" value="ECO:0007669"/>
    <property type="project" value="UniProtKB-KW"/>
</dbReference>
<dbReference type="RefSeq" id="WP_152213822.1">
    <property type="nucleotide sequence ID" value="NZ_WFLN01000010.1"/>
</dbReference>
<proteinExistence type="predicted"/>
<gene>
    <name evidence="2" type="ORF">GCL57_13170</name>
</gene>
<dbReference type="SUPFAM" id="SSF53448">
    <property type="entry name" value="Nucleotide-diphospho-sugar transferases"/>
    <property type="match status" value="1"/>
</dbReference>
<evidence type="ECO:0000313" key="2">
    <source>
        <dbReference type="EMBL" id="KAB8028000.1"/>
    </source>
</evidence>
<comment type="caution">
    <text evidence="2">The sequence shown here is derived from an EMBL/GenBank/DDBJ whole genome shotgun (WGS) entry which is preliminary data.</text>
</comment>
<keyword evidence="3" id="KW-1185">Reference proteome</keyword>
<dbReference type="PANTHER" id="PTHR48090">
    <property type="entry name" value="UNDECAPRENYL-PHOSPHATE 4-DEOXY-4-FORMAMIDO-L-ARABINOSE TRANSFERASE-RELATED"/>
    <property type="match status" value="1"/>
</dbReference>
<dbReference type="PANTHER" id="PTHR48090:SF7">
    <property type="entry name" value="RFBJ PROTEIN"/>
    <property type="match status" value="1"/>
</dbReference>
<organism evidence="2 3">
    <name type="scientific">Fluviispira multicolorata</name>
    <dbReference type="NCBI Taxonomy" id="2654512"/>
    <lineage>
        <taxon>Bacteria</taxon>
        <taxon>Pseudomonadati</taxon>
        <taxon>Bdellovibrionota</taxon>
        <taxon>Oligoflexia</taxon>
        <taxon>Silvanigrellales</taxon>
        <taxon>Silvanigrellaceae</taxon>
        <taxon>Fluviispira</taxon>
    </lineage>
</organism>